<feature type="modified residue" description="4-aspartylphosphate" evidence="17">
    <location>
        <position position="754"/>
    </location>
</feature>
<dbReference type="CDD" id="cd00156">
    <property type="entry name" value="REC"/>
    <property type="match status" value="1"/>
</dbReference>
<feature type="domain" description="Response regulatory" evidence="20">
    <location>
        <begin position="845"/>
        <end position="962"/>
    </location>
</feature>
<evidence type="ECO:0000256" key="14">
    <source>
        <dbReference type="ARBA" id="ARBA00064003"/>
    </source>
</evidence>
<dbReference type="Pfam" id="PF00989">
    <property type="entry name" value="PAS"/>
    <property type="match status" value="1"/>
</dbReference>
<dbReference type="Proteomes" id="UP000251075">
    <property type="component" value="Unassembled WGS sequence"/>
</dbReference>
<evidence type="ECO:0000256" key="3">
    <source>
        <dbReference type="ARBA" id="ARBA00012438"/>
    </source>
</evidence>
<dbReference type="Pfam" id="PF01627">
    <property type="entry name" value="Hpt"/>
    <property type="match status" value="1"/>
</dbReference>
<evidence type="ECO:0000259" key="22">
    <source>
        <dbReference type="PROSITE" id="PS50113"/>
    </source>
</evidence>
<dbReference type="SUPFAM" id="SSF55874">
    <property type="entry name" value="ATPase domain of HSP90 chaperone/DNA topoisomerase II/histidine kinase"/>
    <property type="match status" value="1"/>
</dbReference>
<dbReference type="Pfam" id="PF13426">
    <property type="entry name" value="PAS_9"/>
    <property type="match status" value="1"/>
</dbReference>
<feature type="domain" description="PAS" evidence="21">
    <location>
        <begin position="321"/>
        <end position="369"/>
    </location>
</feature>
<dbReference type="PROSITE" id="PS50894">
    <property type="entry name" value="HPT"/>
    <property type="match status" value="1"/>
</dbReference>
<evidence type="ECO:0000256" key="2">
    <source>
        <dbReference type="ARBA" id="ARBA00004651"/>
    </source>
</evidence>
<evidence type="ECO:0000256" key="12">
    <source>
        <dbReference type="ARBA" id="ARBA00023012"/>
    </source>
</evidence>
<keyword evidence="12" id="KW-0902">Two-component regulatory system</keyword>
<dbReference type="InterPro" id="IPR001789">
    <property type="entry name" value="Sig_transdc_resp-reg_receiver"/>
</dbReference>
<reference evidence="24 25" key="1">
    <citation type="submission" date="2017-11" db="EMBL/GenBank/DDBJ databases">
        <title>Draft genome sequence of magnetotactic bacterium Magnetospirillum kuznetsovii LBB-42.</title>
        <authorList>
            <person name="Grouzdev D.S."/>
            <person name="Rysina M.S."/>
            <person name="Baslerov R.V."/>
            <person name="Koziaeva V."/>
        </authorList>
    </citation>
    <scope>NUCLEOTIDE SEQUENCE [LARGE SCALE GENOMIC DNA]</scope>
    <source>
        <strain evidence="24 25">LBB-42</strain>
    </source>
</reference>
<evidence type="ECO:0000259" key="20">
    <source>
        <dbReference type="PROSITE" id="PS50110"/>
    </source>
</evidence>
<dbReference type="Gene3D" id="3.30.450.20">
    <property type="entry name" value="PAS domain"/>
    <property type="match status" value="3"/>
</dbReference>
<dbReference type="AlphaFoldDB" id="A0A364NV42"/>
<keyword evidence="5 17" id="KW-0597">Phosphoprotein</keyword>
<dbReference type="CDD" id="cd00082">
    <property type="entry name" value="HisKA"/>
    <property type="match status" value="1"/>
</dbReference>
<keyword evidence="11" id="KW-1133">Transmembrane helix</keyword>
<dbReference type="SUPFAM" id="SSF47384">
    <property type="entry name" value="Homodimeric domain of signal transducing histidine kinase"/>
    <property type="match status" value="1"/>
</dbReference>
<dbReference type="Pfam" id="PF08448">
    <property type="entry name" value="PAS_4"/>
    <property type="match status" value="1"/>
</dbReference>
<dbReference type="Gene3D" id="3.30.565.10">
    <property type="entry name" value="Histidine kinase-like ATPase, C-terminal domain"/>
    <property type="match status" value="1"/>
</dbReference>
<dbReference type="GO" id="GO:0005886">
    <property type="term" value="C:plasma membrane"/>
    <property type="evidence" value="ECO:0007669"/>
    <property type="project" value="UniProtKB-SubCell"/>
</dbReference>
<keyword evidence="8" id="KW-0547">Nucleotide-binding</keyword>
<evidence type="ECO:0000259" key="23">
    <source>
        <dbReference type="PROSITE" id="PS50894"/>
    </source>
</evidence>
<feature type="domain" description="Response regulatory" evidence="20">
    <location>
        <begin position="699"/>
        <end position="818"/>
    </location>
</feature>
<evidence type="ECO:0000256" key="1">
    <source>
        <dbReference type="ARBA" id="ARBA00000085"/>
    </source>
</evidence>
<dbReference type="FunFam" id="3.30.565.10:FF:000010">
    <property type="entry name" value="Sensor histidine kinase RcsC"/>
    <property type="match status" value="1"/>
</dbReference>
<dbReference type="PRINTS" id="PR00344">
    <property type="entry name" value="BCTRLSENSOR"/>
</dbReference>
<name>A0A364NV42_9PROT</name>
<proteinExistence type="predicted"/>
<comment type="subcellular location">
    <subcellularLocation>
        <location evidence="2">Cell membrane</location>
        <topology evidence="2">Multi-pass membrane protein</topology>
    </subcellularLocation>
</comment>
<keyword evidence="4" id="KW-1003">Cell membrane</keyword>
<keyword evidence="10" id="KW-0067">ATP-binding</keyword>
<dbReference type="FunFam" id="1.10.287.130:FF:000002">
    <property type="entry name" value="Two-component osmosensing histidine kinase"/>
    <property type="match status" value="1"/>
</dbReference>
<organism evidence="24 25">
    <name type="scientific">Paramagnetospirillum kuznetsovii</name>
    <dbReference type="NCBI Taxonomy" id="2053833"/>
    <lineage>
        <taxon>Bacteria</taxon>
        <taxon>Pseudomonadati</taxon>
        <taxon>Pseudomonadota</taxon>
        <taxon>Alphaproteobacteria</taxon>
        <taxon>Rhodospirillales</taxon>
        <taxon>Magnetospirillaceae</taxon>
        <taxon>Paramagnetospirillum</taxon>
    </lineage>
</organism>
<dbReference type="InterPro" id="IPR036641">
    <property type="entry name" value="HPT_dom_sf"/>
</dbReference>
<dbReference type="InterPro" id="IPR008207">
    <property type="entry name" value="Sig_transdc_His_kin_Hpt_dom"/>
</dbReference>
<feature type="domain" description="PAC" evidence="22">
    <location>
        <begin position="394"/>
        <end position="445"/>
    </location>
</feature>
<evidence type="ECO:0000256" key="4">
    <source>
        <dbReference type="ARBA" id="ARBA00022475"/>
    </source>
</evidence>
<dbReference type="InterPro" id="IPR036890">
    <property type="entry name" value="HATPase_C_sf"/>
</dbReference>
<evidence type="ECO:0000256" key="13">
    <source>
        <dbReference type="ARBA" id="ARBA00023136"/>
    </source>
</evidence>
<gene>
    <name evidence="24" type="ORF">CU669_16040</name>
</gene>
<evidence type="ECO:0000259" key="21">
    <source>
        <dbReference type="PROSITE" id="PS50112"/>
    </source>
</evidence>
<dbReference type="InterPro" id="IPR013767">
    <property type="entry name" value="PAS_fold"/>
</dbReference>
<dbReference type="SMART" id="SM00388">
    <property type="entry name" value="HisKA"/>
    <property type="match status" value="1"/>
</dbReference>
<evidence type="ECO:0000256" key="18">
    <source>
        <dbReference type="SAM" id="Coils"/>
    </source>
</evidence>
<dbReference type="Gene3D" id="1.10.287.130">
    <property type="match status" value="1"/>
</dbReference>
<protein>
    <recommendedName>
        <fullName evidence="15">Sensory/regulatory protein RpfC</fullName>
        <ecNumber evidence="3">2.7.13.3</ecNumber>
    </recommendedName>
</protein>
<dbReference type="Gene3D" id="1.20.120.160">
    <property type="entry name" value="HPT domain"/>
    <property type="match status" value="1"/>
</dbReference>
<dbReference type="EC" id="2.7.13.3" evidence="3"/>
<dbReference type="InterPro" id="IPR000014">
    <property type="entry name" value="PAS"/>
</dbReference>
<evidence type="ECO:0000256" key="5">
    <source>
        <dbReference type="ARBA" id="ARBA00022553"/>
    </source>
</evidence>
<dbReference type="InterPro" id="IPR003661">
    <property type="entry name" value="HisK_dim/P_dom"/>
</dbReference>
<evidence type="ECO:0000256" key="10">
    <source>
        <dbReference type="ARBA" id="ARBA00022840"/>
    </source>
</evidence>
<comment type="caution">
    <text evidence="24">The sequence shown here is derived from an EMBL/GenBank/DDBJ whole genome shotgun (WGS) entry which is preliminary data.</text>
</comment>
<evidence type="ECO:0000313" key="25">
    <source>
        <dbReference type="Proteomes" id="UP000251075"/>
    </source>
</evidence>
<feature type="domain" description="HPt" evidence="23">
    <location>
        <begin position="993"/>
        <end position="1091"/>
    </location>
</feature>
<dbReference type="PANTHER" id="PTHR45339:SF1">
    <property type="entry name" value="HYBRID SIGNAL TRANSDUCTION HISTIDINE KINASE J"/>
    <property type="match status" value="1"/>
</dbReference>
<dbReference type="InterPro" id="IPR001610">
    <property type="entry name" value="PAC"/>
</dbReference>
<evidence type="ECO:0000256" key="6">
    <source>
        <dbReference type="ARBA" id="ARBA00022679"/>
    </source>
</evidence>
<dbReference type="SUPFAM" id="SSF55785">
    <property type="entry name" value="PYP-like sensor domain (PAS domain)"/>
    <property type="match status" value="3"/>
</dbReference>
<dbReference type="SMART" id="SM00387">
    <property type="entry name" value="HATPase_c"/>
    <property type="match status" value="1"/>
</dbReference>
<feature type="domain" description="PAC" evidence="22">
    <location>
        <begin position="261"/>
        <end position="313"/>
    </location>
</feature>
<dbReference type="InterPro" id="IPR036097">
    <property type="entry name" value="HisK_dim/P_sf"/>
</dbReference>
<keyword evidence="9" id="KW-0418">Kinase</keyword>
<dbReference type="SMART" id="SM00073">
    <property type="entry name" value="HPT"/>
    <property type="match status" value="1"/>
</dbReference>
<dbReference type="PROSITE" id="PS50110">
    <property type="entry name" value="RESPONSE_REGULATORY"/>
    <property type="match status" value="2"/>
</dbReference>
<evidence type="ECO:0000313" key="24">
    <source>
        <dbReference type="EMBL" id="RAU20936.1"/>
    </source>
</evidence>
<keyword evidence="6" id="KW-0808">Transferase</keyword>
<accession>A0A364NV42</accession>
<evidence type="ECO:0000256" key="16">
    <source>
        <dbReference type="PROSITE-ProRule" id="PRU00110"/>
    </source>
</evidence>
<dbReference type="NCBIfam" id="TIGR00229">
    <property type="entry name" value="sensory_box"/>
    <property type="match status" value="3"/>
</dbReference>
<dbReference type="SUPFAM" id="SSF47226">
    <property type="entry name" value="Histidine-containing phosphotransfer domain, HPT domain"/>
    <property type="match status" value="1"/>
</dbReference>
<dbReference type="InterPro" id="IPR035965">
    <property type="entry name" value="PAS-like_dom_sf"/>
</dbReference>
<dbReference type="CDD" id="cd00088">
    <property type="entry name" value="HPT"/>
    <property type="match status" value="1"/>
</dbReference>
<dbReference type="InterPro" id="IPR005467">
    <property type="entry name" value="His_kinase_dom"/>
</dbReference>
<keyword evidence="7" id="KW-0812">Transmembrane</keyword>
<feature type="domain" description="PAS" evidence="21">
    <location>
        <begin position="66"/>
        <end position="112"/>
    </location>
</feature>
<feature type="coiled-coil region" evidence="18">
    <location>
        <begin position="304"/>
        <end position="331"/>
    </location>
</feature>
<feature type="modified residue" description="Phosphohistidine" evidence="16">
    <location>
        <position position="1032"/>
    </location>
</feature>
<dbReference type="PANTHER" id="PTHR45339">
    <property type="entry name" value="HYBRID SIGNAL TRANSDUCTION HISTIDINE KINASE J"/>
    <property type="match status" value="1"/>
</dbReference>
<dbReference type="CDD" id="cd00130">
    <property type="entry name" value="PAS"/>
    <property type="match status" value="2"/>
</dbReference>
<comment type="catalytic activity">
    <reaction evidence="1">
        <text>ATP + protein L-histidine = ADP + protein N-phospho-L-histidine.</text>
        <dbReference type="EC" id="2.7.13.3"/>
    </reaction>
</comment>
<evidence type="ECO:0000256" key="15">
    <source>
        <dbReference type="ARBA" id="ARBA00068150"/>
    </source>
</evidence>
<comment type="subunit">
    <text evidence="14">At low DSF concentrations, interacts with RpfF.</text>
</comment>
<dbReference type="SMART" id="SM00091">
    <property type="entry name" value="PAS"/>
    <property type="match status" value="3"/>
</dbReference>
<dbReference type="SUPFAM" id="SSF52172">
    <property type="entry name" value="CheY-like"/>
    <property type="match status" value="2"/>
</dbReference>
<dbReference type="GO" id="GO:0005524">
    <property type="term" value="F:ATP binding"/>
    <property type="evidence" value="ECO:0007669"/>
    <property type="project" value="UniProtKB-KW"/>
</dbReference>
<dbReference type="Pfam" id="PF00072">
    <property type="entry name" value="Response_reg"/>
    <property type="match status" value="2"/>
</dbReference>
<dbReference type="CDD" id="cd17546">
    <property type="entry name" value="REC_hyHK_CKI1_RcsC-like"/>
    <property type="match status" value="1"/>
</dbReference>
<sequence length="1091" mass="118685">MHRLLQRQLARASRGSADGVPNLDVLLALVSETYDEQDRERRLNDRSTRLMEEELRAANRESQQQAEAHLQAILDTVGEGIVIADHGGRIISVNPALLNTFGYARGDLVGQNIAALVPALDASQGQGGGMAGLFALGRESTARRSHGETFPIELGFGDLSPTGVPHFVCIIRDISDRKRIERDMRESQLRFRDFAESSSDWFWETGPDLRFSRFSGNFTEFTRALPDHYVGHTRDEMISDDTDPEARRQNLADLAARRPFRDFVYRTKDMSGPGRVLRVNGKPVLTESGEFMGYRGTASDITEEIEAEERLKATQAEIERLAQRNASILESVDDGIFGIDLNGRATFVNRAAAEMLCYEQAELVGADILPMIASDLATASSLYQVLLRLTTSLRDDAASFKRRDGSVVPVEYIASPVVEQERQVGVVIGFRDITQRRQVESQLRDAKEAAEAGNRSKSEFLATMSHEIRTPMNGVIGMTGLLLDTELDDEQRHFAETIRDSGESLLTVINDILDFSKMEAGKLDLDYTEFELTPLVESVVDILAPRAHAKGIEIASLIDPDLRMVVRTDPGRLRQVLMNLAGNAVKFTEKGGVSIEVRVAERAEGRMVARFEIRDTGIGIPKESQGRLFSMFSQVDASTARRYGGTGLGLAISRRIADLMGGHVGLDSEPGKGSTFWVALPLQILGPQTSTPPDLRGRRVLVVDDNSINRDVLERQLRAVGVDVRACHDAGTAMNELTQAAAEGTKPWEVALVDAQMPMVSGTDMVRMVRAIPMLSGMKVIITSSQGVLDPADRANIDAFLHKPLRQGTVLDTIARLLGVSDRMAPAESASAVPKTSEGPGRRLRILVAEDNPVNQQVALGLLRKFGHSVDVVGDGAEAVEAVRLLPYDLVLMDVQMPEMDGLEATRTIRALPTLAAQVPIVAMTANAMRGDDQICLNAGMDGYISKPIDRMKLSEVLARYAGESIGKPIVAPSATVAAVDFTILDLLKDDLEADTVIEILAKFMEDARARVTGSHEAQEQGDMDRVRREAHTIKGAAASLGLTAIRDACLTAENAARGGQNVGAAVAGLDAAVEALPAILATTVYALPES</sequence>
<evidence type="ECO:0000256" key="11">
    <source>
        <dbReference type="ARBA" id="ARBA00022989"/>
    </source>
</evidence>
<dbReference type="CDD" id="cd16922">
    <property type="entry name" value="HATPase_EvgS-ArcB-TorS-like"/>
    <property type="match status" value="1"/>
</dbReference>
<dbReference type="PROSITE" id="PS50112">
    <property type="entry name" value="PAS"/>
    <property type="match status" value="2"/>
</dbReference>
<dbReference type="InterPro" id="IPR000700">
    <property type="entry name" value="PAS-assoc_C"/>
</dbReference>
<evidence type="ECO:0000256" key="8">
    <source>
        <dbReference type="ARBA" id="ARBA00022741"/>
    </source>
</evidence>
<dbReference type="Pfam" id="PF00512">
    <property type="entry name" value="HisKA"/>
    <property type="match status" value="1"/>
</dbReference>
<dbReference type="InterPro" id="IPR004358">
    <property type="entry name" value="Sig_transdc_His_kin-like_C"/>
</dbReference>
<keyword evidence="18" id="KW-0175">Coiled coil</keyword>
<feature type="domain" description="Histidine kinase" evidence="19">
    <location>
        <begin position="463"/>
        <end position="684"/>
    </location>
</feature>
<dbReference type="PROSITE" id="PS50113">
    <property type="entry name" value="PAC"/>
    <property type="match status" value="2"/>
</dbReference>
<dbReference type="GO" id="GO:0000155">
    <property type="term" value="F:phosphorelay sensor kinase activity"/>
    <property type="evidence" value="ECO:0007669"/>
    <property type="project" value="InterPro"/>
</dbReference>
<dbReference type="InterPro" id="IPR011006">
    <property type="entry name" value="CheY-like_superfamily"/>
</dbReference>
<dbReference type="InterPro" id="IPR003594">
    <property type="entry name" value="HATPase_dom"/>
</dbReference>
<evidence type="ECO:0000256" key="9">
    <source>
        <dbReference type="ARBA" id="ARBA00022777"/>
    </source>
</evidence>
<dbReference type="RefSeq" id="WP_112146524.1">
    <property type="nucleotide sequence ID" value="NZ_PGTO01000015.1"/>
</dbReference>
<keyword evidence="25" id="KW-1185">Reference proteome</keyword>
<keyword evidence="13" id="KW-0472">Membrane</keyword>
<evidence type="ECO:0000256" key="7">
    <source>
        <dbReference type="ARBA" id="ARBA00022692"/>
    </source>
</evidence>
<dbReference type="SMART" id="SM00086">
    <property type="entry name" value="PAC"/>
    <property type="match status" value="2"/>
</dbReference>
<dbReference type="Gene3D" id="3.40.50.2300">
    <property type="match status" value="2"/>
</dbReference>
<dbReference type="EMBL" id="PGTO01000015">
    <property type="protein sequence ID" value="RAU20936.1"/>
    <property type="molecule type" value="Genomic_DNA"/>
</dbReference>
<dbReference type="InterPro" id="IPR013656">
    <property type="entry name" value="PAS_4"/>
</dbReference>
<dbReference type="SMART" id="SM00448">
    <property type="entry name" value="REC"/>
    <property type="match status" value="2"/>
</dbReference>
<dbReference type="Pfam" id="PF02518">
    <property type="entry name" value="HATPase_c"/>
    <property type="match status" value="1"/>
</dbReference>
<evidence type="ECO:0000259" key="19">
    <source>
        <dbReference type="PROSITE" id="PS50109"/>
    </source>
</evidence>
<feature type="modified residue" description="4-aspartylphosphate" evidence="17">
    <location>
        <position position="894"/>
    </location>
</feature>
<dbReference type="PROSITE" id="PS50109">
    <property type="entry name" value="HIS_KIN"/>
    <property type="match status" value="1"/>
</dbReference>
<evidence type="ECO:0000256" key="17">
    <source>
        <dbReference type="PROSITE-ProRule" id="PRU00169"/>
    </source>
</evidence>
<dbReference type="GO" id="GO:0006355">
    <property type="term" value="P:regulation of DNA-templated transcription"/>
    <property type="evidence" value="ECO:0007669"/>
    <property type="project" value="InterPro"/>
</dbReference>